<dbReference type="InterPro" id="IPR048674">
    <property type="entry name" value="COQ9_HTH"/>
</dbReference>
<keyword evidence="14" id="KW-0830">Ubiquinone</keyword>
<proteinExistence type="inferred from homology"/>
<comment type="function">
    <text evidence="9">Membrane-associated protein that warps the membrane surface to access and bind aromatic isoprenes with high specificity, including ubiquinone (CoQ) isoprene intermediates and presents them directly to Coq7, therefore facilitating the Coq7-mediated hydroxylase step. Participates in the biosynthesis of coenzyme Q, also named ubiquinone, an essential lipid-soluble electron transporter for aerobic cellular respiration.</text>
</comment>
<reference evidence="14" key="1">
    <citation type="journal article" date="2021" name="Sci. Adv.">
        <title>The American lobster genome reveals insights on longevity, neural, and immune adaptations.</title>
        <authorList>
            <person name="Polinski J.M."/>
            <person name="Zimin A.V."/>
            <person name="Clark K.F."/>
            <person name="Kohn A.B."/>
            <person name="Sadowski N."/>
            <person name="Timp W."/>
            <person name="Ptitsyn A."/>
            <person name="Khanna P."/>
            <person name="Romanova D.Y."/>
            <person name="Williams P."/>
            <person name="Greenwood S.J."/>
            <person name="Moroz L.L."/>
            <person name="Walt D.R."/>
            <person name="Bodnar A.G."/>
        </authorList>
    </citation>
    <scope>NUCLEOTIDE SEQUENCE</scope>
    <source>
        <strain evidence="14">GMGI-L3</strain>
    </source>
</reference>
<gene>
    <name evidence="14" type="primary">Coq9-L</name>
    <name evidence="14" type="ORF">Hamer_G002218</name>
</gene>
<dbReference type="AlphaFoldDB" id="A0A8J5JRT9"/>
<name>A0A8J5JRT9_HOMAM</name>
<feature type="domain" description="Ubiquinone biosynthesis protein COQ9 HTH" evidence="13">
    <location>
        <begin position="196"/>
        <end position="226"/>
    </location>
</feature>
<organism evidence="14 15">
    <name type="scientific">Homarus americanus</name>
    <name type="common">American lobster</name>
    <dbReference type="NCBI Taxonomy" id="6706"/>
    <lineage>
        <taxon>Eukaryota</taxon>
        <taxon>Metazoa</taxon>
        <taxon>Ecdysozoa</taxon>
        <taxon>Arthropoda</taxon>
        <taxon>Crustacea</taxon>
        <taxon>Multicrustacea</taxon>
        <taxon>Malacostraca</taxon>
        <taxon>Eumalacostraca</taxon>
        <taxon>Eucarida</taxon>
        <taxon>Decapoda</taxon>
        <taxon>Pleocyemata</taxon>
        <taxon>Astacidea</taxon>
        <taxon>Nephropoidea</taxon>
        <taxon>Nephropidae</taxon>
        <taxon>Homarus</taxon>
    </lineage>
</organism>
<evidence type="ECO:0000256" key="7">
    <source>
        <dbReference type="ARBA" id="ARBA00023121"/>
    </source>
</evidence>
<dbReference type="EMBL" id="JAHLQT010026502">
    <property type="protein sequence ID" value="KAG7163142.1"/>
    <property type="molecule type" value="Genomic_DNA"/>
</dbReference>
<keyword evidence="8 9" id="KW-0496">Mitochondrion</keyword>
<evidence type="ECO:0000313" key="15">
    <source>
        <dbReference type="Proteomes" id="UP000747542"/>
    </source>
</evidence>
<sequence length="380" mass="43089">MSRRVTARDDIAAVIALYKANHVLREISAQTGVALRVVQNLVKRFCDLGEDELPAPLPKSGRPKLLSPRTLKVISRQVRSNPSLTAHEVKERNPRLLSHVSLRCVQQALHDDLGFKSFRARRKPLLTKRQKENRVKFCKKYEVWDLETWRRHVNGVRTSCASWSHEQTTQSKEQNFAESSTPHDEESFDHGTEDGEAQLRSHILNAALPFVHSYGWSPDAIAQGAETLGYSSMVHGMFPGGGVELVNHFYSTCNTILEESLKAKVKKVEEKPELKTGTTAFIANAVEERLRMNIEYIDSWHKALALHASPRNTTTALHNLGTLVDHIWYHAGDRSTDFNWYTKRGILAAVYKSSELCMLQDKSEDFQVLNIVGMNSKSRF</sequence>
<evidence type="ECO:0000256" key="8">
    <source>
        <dbReference type="ARBA" id="ARBA00023128"/>
    </source>
</evidence>
<dbReference type="UniPathway" id="UPA00232"/>
<evidence type="ECO:0000256" key="2">
    <source>
        <dbReference type="ARBA" id="ARBA00004173"/>
    </source>
</evidence>
<dbReference type="NCBIfam" id="TIGR02396">
    <property type="entry name" value="diverge_rpsU"/>
    <property type="match status" value="1"/>
</dbReference>
<dbReference type="SUPFAM" id="SSF46689">
    <property type="entry name" value="Homeodomain-like"/>
    <property type="match status" value="1"/>
</dbReference>
<evidence type="ECO:0000259" key="12">
    <source>
        <dbReference type="Pfam" id="PF08511"/>
    </source>
</evidence>
<evidence type="ECO:0000256" key="4">
    <source>
        <dbReference type="ARBA" id="ARBA00010766"/>
    </source>
</evidence>
<comment type="pathway">
    <text evidence="3 9">Cofactor biosynthesis; ubiquinone biosynthesis.</text>
</comment>
<dbReference type="GO" id="GO:0006313">
    <property type="term" value="P:DNA transposition"/>
    <property type="evidence" value="ECO:0007669"/>
    <property type="project" value="InterPro"/>
</dbReference>
<dbReference type="Pfam" id="PF08511">
    <property type="entry name" value="COQ9"/>
    <property type="match status" value="1"/>
</dbReference>
<evidence type="ECO:0000256" key="6">
    <source>
        <dbReference type="ARBA" id="ARBA00022946"/>
    </source>
</evidence>
<dbReference type="InterPro" id="IPR013718">
    <property type="entry name" value="COQ9_C"/>
</dbReference>
<feature type="region of interest" description="Disordered" evidence="10">
    <location>
        <begin position="164"/>
        <end position="195"/>
    </location>
</feature>
<dbReference type="GO" id="GO:0005743">
    <property type="term" value="C:mitochondrial inner membrane"/>
    <property type="evidence" value="ECO:0007669"/>
    <property type="project" value="TreeGrafter"/>
</dbReference>
<evidence type="ECO:0000256" key="5">
    <source>
        <dbReference type="ARBA" id="ARBA00022688"/>
    </source>
</evidence>
<comment type="caution">
    <text evidence="14">The sequence shown here is derived from an EMBL/GenBank/DDBJ whole genome shotgun (WGS) entry which is preliminary data.</text>
</comment>
<dbReference type="PANTHER" id="PTHR21427">
    <property type="entry name" value="UBIQUINONE BIOSYNTHESIS PROTEIN COQ9, MITOCHONDRIAL"/>
    <property type="match status" value="1"/>
</dbReference>
<dbReference type="InterPro" id="IPR009057">
    <property type="entry name" value="Homeodomain-like_sf"/>
</dbReference>
<dbReference type="GO" id="GO:0003677">
    <property type="term" value="F:DNA binding"/>
    <property type="evidence" value="ECO:0007669"/>
    <property type="project" value="InterPro"/>
</dbReference>
<feature type="compositionally biased region" description="Basic and acidic residues" evidence="10">
    <location>
        <begin position="181"/>
        <end position="195"/>
    </location>
</feature>
<dbReference type="PANTHER" id="PTHR21427:SF19">
    <property type="entry name" value="UBIQUINONE BIOSYNTHESIS PROTEIN COQ9, MITOCHONDRIAL"/>
    <property type="match status" value="1"/>
</dbReference>
<dbReference type="FunFam" id="1.10.357.10:FF:000004">
    <property type="entry name" value="Ubiquinone biosynthesis protein COQ9, mitochondrial"/>
    <property type="match status" value="1"/>
</dbReference>
<dbReference type="GO" id="GO:0005634">
    <property type="term" value="C:nucleus"/>
    <property type="evidence" value="ECO:0007669"/>
    <property type="project" value="UniProtKB-SubCell"/>
</dbReference>
<dbReference type="Proteomes" id="UP000747542">
    <property type="component" value="Unassembled WGS sequence"/>
</dbReference>
<feature type="domain" description="COQ9 C-terminal" evidence="12">
    <location>
        <begin position="314"/>
        <end position="367"/>
    </location>
</feature>
<dbReference type="GO" id="GO:0008289">
    <property type="term" value="F:lipid binding"/>
    <property type="evidence" value="ECO:0007669"/>
    <property type="project" value="UniProtKB-UniRule"/>
</dbReference>
<feature type="domain" description="Transposase Tc1-like" evidence="11">
    <location>
        <begin position="74"/>
        <end position="141"/>
    </location>
</feature>
<dbReference type="InterPro" id="IPR002492">
    <property type="entry name" value="Transposase_Tc1-like"/>
</dbReference>
<protein>
    <recommendedName>
        <fullName evidence="9">Ubiquinone biosynthesis protein</fullName>
    </recommendedName>
</protein>
<keyword evidence="15" id="KW-1185">Reference proteome</keyword>
<evidence type="ECO:0000259" key="13">
    <source>
        <dbReference type="Pfam" id="PF21392"/>
    </source>
</evidence>
<evidence type="ECO:0000256" key="10">
    <source>
        <dbReference type="SAM" id="MobiDB-lite"/>
    </source>
</evidence>
<evidence type="ECO:0000256" key="9">
    <source>
        <dbReference type="RuleBase" id="RU366063"/>
    </source>
</evidence>
<accession>A0A8J5JRT9</accession>
<keyword evidence="7 9" id="KW-0446">Lipid-binding</keyword>
<dbReference type="Pfam" id="PF21392">
    <property type="entry name" value="COQ9_N"/>
    <property type="match status" value="1"/>
</dbReference>
<comment type="similarity">
    <text evidence="4 9">Belongs to the COQ9 family.</text>
</comment>
<keyword evidence="6" id="KW-0809">Transit peptide</keyword>
<evidence type="ECO:0000256" key="3">
    <source>
        <dbReference type="ARBA" id="ARBA00004749"/>
    </source>
</evidence>
<evidence type="ECO:0000256" key="1">
    <source>
        <dbReference type="ARBA" id="ARBA00004123"/>
    </source>
</evidence>
<dbReference type="Pfam" id="PF01498">
    <property type="entry name" value="HTH_Tnp_Tc3_2"/>
    <property type="match status" value="1"/>
</dbReference>
<dbReference type="GO" id="GO:0015074">
    <property type="term" value="P:DNA integration"/>
    <property type="evidence" value="ECO:0007669"/>
    <property type="project" value="InterPro"/>
</dbReference>
<evidence type="ECO:0000259" key="11">
    <source>
        <dbReference type="Pfam" id="PF01498"/>
    </source>
</evidence>
<evidence type="ECO:0000313" key="14">
    <source>
        <dbReference type="EMBL" id="KAG7163142.1"/>
    </source>
</evidence>
<comment type="subcellular location">
    <subcellularLocation>
        <location evidence="2 9">Mitochondrion</location>
    </subcellularLocation>
    <subcellularLocation>
        <location evidence="1">Nucleus</location>
    </subcellularLocation>
</comment>
<dbReference type="GO" id="GO:0006744">
    <property type="term" value="P:ubiquinone biosynthetic process"/>
    <property type="evidence" value="ECO:0007669"/>
    <property type="project" value="UniProtKB-UniRule"/>
</dbReference>
<dbReference type="Gene3D" id="1.10.357.10">
    <property type="entry name" value="Tetracycline Repressor, domain 2"/>
    <property type="match status" value="1"/>
</dbReference>
<feature type="compositionally biased region" description="Polar residues" evidence="10">
    <location>
        <begin position="164"/>
        <end position="180"/>
    </location>
</feature>
<dbReference type="InterPro" id="IPR012762">
    <property type="entry name" value="Ubiq_biosynth_COQ9"/>
</dbReference>
<keyword evidence="5 9" id="KW-0831">Ubiquinone biosynthesis</keyword>